<proteinExistence type="inferred from homology"/>
<comment type="similarity">
    <text evidence="1">Belongs to the TolB family.</text>
</comment>
<sequence length="953" mass="107512">MKNLAAGSLMSISSIGYAIPSWFTIETEHFNVHYTQGHKSWAESAAHELELVRDKVIEQQQRSLEAKADVVVFDPYHGANGFAIPSTDKPLMALFTTPPQSDTVISNSSGWQQLLILHEYIHLVHLSQPNRSTWRQTLRDVWDPYDIALAVMPRWVAEGYATLMESKMTGRGRLYDNYTEALLTEFARQGALLPYSALNNGNDSYLSGSMAYLIGVRYLAWLEKNYGEHTLDAVWTRMQAVESRNFDEAFKGIFGDHPAKLYKRFVAEYTYISMASAQALPELDTQLWHDFKFDAKNLRLSPNSELVAVTERDSKGRTALNVYTTQENTEAQEDFTRTQRALLESDPKDIANKAPDTFGRNKKYTLTPENFAGIRYARWKDDKTLYFIASVQKQDNQHAVQGELFQWHIERDEVTQLTQNAGIRRFSISKNTKAIVAEKVRYGYSSLVNIELASGTETLLSNNQLGDTFDYPEFAPNGDYLAFLKASLNQNWQLYIRNTQNQSTLQVPAPKGYQFLTQPSWSADGRTLFYVAGVNGQINLYAYHLDSQQLKQLSHGQQVVNSPQQLSDGNLLYLGVSPEGPDAFQLSKHHIGSLVTELSDTKQAPKLSTAKVQLEDAEVFTQPLQSQVYDKWEQSASMTLGSQYHSASTSVLHVGVKGSDFLEELSWHVGLTKSLGDETLAGGFADVKLQQGNTQWRAKLFSLDLDTTEQNSLVDESFLGRHQQKRTGIAAQVSHTYRQGTFSLTGEAAAHLSQLEMAGTDYDQQWLRVGLAQSWQYDKQAFSIGQQITAQWFDGALDETDWQGYNLGVSIFGKAFHMPMYVQAEQMKREDALLELGGFQSSLVDNTVMANTIYKPDLPFLADAGERYQGYGGGIAVTEGAPWLYYQQHQLDSAVFGQSYGLKWTTWFNGQDWSAKFAPAGISDMRLDFGISRVESEQYENENRAWMGIWFDL</sequence>
<accession>A0A4Q7IK91</accession>
<protein>
    <submittedName>
        <fullName evidence="2">Uncharacterized protein</fullName>
    </submittedName>
</protein>
<name>A0A4Q7IK91_9GAMM</name>
<reference evidence="2 3" key="1">
    <citation type="submission" date="2018-01" db="EMBL/GenBank/DDBJ databases">
        <title>Co-occurrence of chitin degradation, pigmentation and bioactivity in marine Pseudoalteromonas.</title>
        <authorList>
            <person name="Paulsen S."/>
            <person name="Gram L."/>
            <person name="Machado H."/>
        </authorList>
    </citation>
    <scope>NUCLEOTIDE SEQUENCE [LARGE SCALE GENOMIC DNA]</scope>
    <source>
        <strain evidence="2 3">S3898</strain>
    </source>
</reference>
<dbReference type="InterPro" id="IPR011659">
    <property type="entry name" value="WD40"/>
</dbReference>
<comment type="caution">
    <text evidence="2">The sequence shown here is derived from an EMBL/GenBank/DDBJ whole genome shotgun (WGS) entry which is preliminary data.</text>
</comment>
<dbReference type="InterPro" id="IPR011042">
    <property type="entry name" value="6-blade_b-propeller_TolB-like"/>
</dbReference>
<evidence type="ECO:0000256" key="1">
    <source>
        <dbReference type="ARBA" id="ARBA00009820"/>
    </source>
</evidence>
<dbReference type="AlphaFoldDB" id="A0A4Q7IK91"/>
<dbReference type="Pfam" id="PF07676">
    <property type="entry name" value="PD40"/>
    <property type="match status" value="1"/>
</dbReference>
<evidence type="ECO:0000313" key="2">
    <source>
        <dbReference type="EMBL" id="RZQ52574.1"/>
    </source>
</evidence>
<evidence type="ECO:0000313" key="3">
    <source>
        <dbReference type="Proteomes" id="UP000291338"/>
    </source>
</evidence>
<dbReference type="SUPFAM" id="SSF82171">
    <property type="entry name" value="DPP6 N-terminal domain-like"/>
    <property type="match status" value="1"/>
</dbReference>
<dbReference type="EMBL" id="PPSX01000049">
    <property type="protein sequence ID" value="RZQ52574.1"/>
    <property type="molecule type" value="Genomic_DNA"/>
</dbReference>
<dbReference type="PANTHER" id="PTHR36842">
    <property type="entry name" value="PROTEIN TOLB HOMOLOG"/>
    <property type="match status" value="1"/>
</dbReference>
<gene>
    <name evidence="2" type="ORF">C1E23_13485</name>
</gene>
<dbReference type="PANTHER" id="PTHR36842:SF1">
    <property type="entry name" value="PROTEIN TOLB"/>
    <property type="match status" value="1"/>
</dbReference>
<organism evidence="2 3">
    <name type="scientific">Pseudoalteromonas phenolica</name>
    <dbReference type="NCBI Taxonomy" id="161398"/>
    <lineage>
        <taxon>Bacteria</taxon>
        <taxon>Pseudomonadati</taxon>
        <taxon>Pseudomonadota</taxon>
        <taxon>Gammaproteobacteria</taxon>
        <taxon>Alteromonadales</taxon>
        <taxon>Pseudoalteromonadaceae</taxon>
        <taxon>Pseudoalteromonas</taxon>
    </lineage>
</organism>
<dbReference type="Proteomes" id="UP000291338">
    <property type="component" value="Unassembled WGS sequence"/>
</dbReference>
<dbReference type="Gene3D" id="2.120.10.30">
    <property type="entry name" value="TolB, C-terminal domain"/>
    <property type="match status" value="1"/>
</dbReference>